<keyword evidence="2" id="KW-1185">Reference proteome</keyword>
<dbReference type="Proteomes" id="UP000234789">
    <property type="component" value="Unassembled WGS sequence"/>
</dbReference>
<comment type="caution">
    <text evidence="1">The sequence shown here is derived from an EMBL/GenBank/DDBJ whole genome shotgun (WGS) entry which is preliminary data.</text>
</comment>
<reference evidence="1 2" key="1">
    <citation type="submission" date="2017-05" db="EMBL/GenBank/DDBJ databases">
        <title>Functional genome analysis of Paenibacillus pasadenensis strain R16: insights on endophytic life style and antifungal activity.</title>
        <authorList>
            <person name="Passera A."/>
            <person name="Marcolungo L."/>
            <person name="Casati P."/>
            <person name="Brasca M."/>
            <person name="Quaglino F."/>
            <person name="Delledonne M."/>
        </authorList>
    </citation>
    <scope>NUCLEOTIDE SEQUENCE [LARGE SCALE GENOMIC DNA]</scope>
    <source>
        <strain evidence="1 2">R16</strain>
    </source>
</reference>
<organism evidence="1 2">
    <name type="scientific">Paenibacillus pasadenensis</name>
    <dbReference type="NCBI Taxonomy" id="217090"/>
    <lineage>
        <taxon>Bacteria</taxon>
        <taxon>Bacillati</taxon>
        <taxon>Bacillota</taxon>
        <taxon>Bacilli</taxon>
        <taxon>Bacillales</taxon>
        <taxon>Paenibacillaceae</taxon>
        <taxon>Paenibacillus</taxon>
    </lineage>
</organism>
<gene>
    <name evidence="1" type="ORF">B8V81_3644</name>
</gene>
<dbReference type="AlphaFoldDB" id="A0A2N5N4F6"/>
<evidence type="ECO:0000313" key="2">
    <source>
        <dbReference type="Proteomes" id="UP000234789"/>
    </source>
</evidence>
<name>A0A2N5N4F6_9BACL</name>
<dbReference type="EMBL" id="NFEZ01000004">
    <property type="protein sequence ID" value="PLT45213.1"/>
    <property type="molecule type" value="Genomic_DNA"/>
</dbReference>
<evidence type="ECO:0000313" key="1">
    <source>
        <dbReference type="EMBL" id="PLT45213.1"/>
    </source>
</evidence>
<accession>A0A2N5N4F6</accession>
<sequence length="39" mass="4500">MAKPSFLQYTAGWRVEARPVAEAPFLGRLSSLLKKWQEH</sequence>
<protein>
    <submittedName>
        <fullName evidence="1">Uncharacterized protein</fullName>
    </submittedName>
</protein>
<proteinExistence type="predicted"/>